<dbReference type="GO" id="GO:0000466">
    <property type="term" value="P:maturation of 5.8S rRNA from tricistronic rRNA transcript (SSU-rRNA, 5.8S rRNA, LSU-rRNA)"/>
    <property type="evidence" value="ECO:0007669"/>
    <property type="project" value="TreeGrafter"/>
</dbReference>
<evidence type="ECO:0000259" key="3">
    <source>
        <dbReference type="Pfam" id="PF16201"/>
    </source>
</evidence>
<comment type="caution">
    <text evidence="4">The sequence shown here is derived from an EMBL/GenBank/DDBJ whole genome shotgun (WGS) entry which is preliminary data.</text>
</comment>
<proteinExistence type="predicted"/>
<dbReference type="STRING" id="5288.A0A5C5G2N4"/>
<protein>
    <submittedName>
        <fullName evidence="4">Ribosome 60S biogenesis N-terminal-domain-containing protein</fullName>
    </submittedName>
</protein>
<feature type="domain" description="URB1 C-terminal" evidence="3">
    <location>
        <begin position="1622"/>
        <end position="1817"/>
    </location>
</feature>
<feature type="compositionally biased region" description="Basic and acidic residues" evidence="1">
    <location>
        <begin position="550"/>
        <end position="568"/>
    </location>
</feature>
<gene>
    <name evidence="4" type="ORF">DMC30DRAFT_414937</name>
</gene>
<evidence type="ECO:0000256" key="1">
    <source>
        <dbReference type="SAM" id="MobiDB-lite"/>
    </source>
</evidence>
<dbReference type="Pfam" id="PF11707">
    <property type="entry name" value="Npa1"/>
    <property type="match status" value="1"/>
</dbReference>
<dbReference type="OrthoDB" id="72892at2759"/>
<name>A0A5C5G2N4_9BASI</name>
<feature type="domain" description="URB1 N-terminal" evidence="2">
    <location>
        <begin position="76"/>
        <end position="385"/>
    </location>
</feature>
<sequence>MADSGAQGRATKGHQVTAAPFVSHVSVQQALDTSDPAQLQAALGQIDHRAAALVAKPAPRAQPDLLLDYLKHDPACQGVFAAWDLANKTNNSPLATSVLSCLASLVRLASTDPFTPSPELVKTLLSPKYSPYFDRSLNPGRNDVTTACLKLCNILVGFGGGKFARRVFGCFGWSPKVTTRLYKTRLRTLTTSNALSKPDIRTLLVLLVLGFLSAGDVRLKGLVLETKGLLAGVFKGLNEDPEVVVNLVLETVGRELVLERRVALEARRNIFDEPCINELVKLYDYPVSEDDDSLLTASHPSVSVARFFQLLTTWLADQIASSPLGRSSGPQRVLSTLLRALKVTEDPTQRALGLDILSAAPVLASAFWAKFPSSLDPRLSSRWVSAITFATQVVSLPVPASLLLSPSSSPDAQALQPVPSASSILDAILPPSSGAGAALSRSWYTKALAHETPLVSFLASLFLLAVMQKAAAVLAALADASRTLEEQEGGRWAAAARRIRDELRARLPDPAIVVSLMTRTAAAASATGGAADADSAAGAGKGTKPGKAGKQGDKKEKAAAVDGAKTDNKKAAVGAGEGALLRTNVALRLLFLYHRVAPQLVAALKFDFAKLPQTYARAGQQVAPAAVAGAASDADTRAEEPEEEGAKDPAARAEGLRAISSAYALRLAAAHTSSSSSSAAAFARPADYYKQTLAPLFELHRVPATPSNRALLGAILRRQLGSPALFGVGVGAAGEDQAGAGAGEVDVWLKALPTPRDEAGTDDAAAGVLDSFERAVRETLTAPLRPPTAAADPEAEADRAAALSPLMRTALSHLSARDTAPSAPVLRFWGALVAHLISTSRALDRPAAVVDALGSALEKHAEKDARVRRAVEGWRECIAVARGRADQEEEGSLKAAEGLKEALEGAQDDEEEVEDRVAALAPESENVFVALEGEQGLLERAIAAMPLPLVLLHARSADLANPATSQALLALVAARSAHLAAAQLVLHRFVGAPSRVRAAFIGEVYRSCGDDAAKKEVRDRVAGQEGLLSVFGRDGLSAEAYQASVELLGTVLDTSRAVDKQLVQPFCDLVLQDLAPSASPTKKRKHQGTSPSSASLSPRVLAAGPLLPFFDTTSSLPLLEALLAQLGPSALDASTSALLAAALERVLSLPHSTAFVRFWTAQFMQLNALASVPALAGPAGAVLAKGAEALLPAAALVQDSTGPQDTKASEAWRAHAQGWTDALLAASPLAPAQAATLAALVSRSAAARARFVSAVGERSGAALVELASPLGALIEVAQAKGTASGLPDGLGARFVGVLLASSEPPRAEAVRATQLLVGESSATVALVKEMLDMHVARLSRDEYRARDVELVSSLTEKSDAFKTTLVSLVEGALDGLVRRFAEPDEDEQDVKDLTLALTAALDKHVDLSLTSRSLDPLVTNVATRRLEHPYATDFATALTRQHRFKDNEVTRHLNEVFASPRFHTFATDQVESAEAIRSTLNLVLALATSSPSAAANARAVDRLVPFYHGTLSKMDRALLDLFQRIELVRGASISPALKAWNPSTDSTALLDGTRIGAIGAAQKTFVRRSWARAFASARTTYSVVDDERTYDPLFLVGLVAGLAEEDELKPQEWTTLLESGALGTVVAALAASSEGLRGLARATLAMLLKTIQSLTFREKDELHLVLTQVRLSIYSSAGEAIPASIALFLAHCVSLVGAPASPLYPAFMRFLLQRSTVDSRDVPMFYTMLYSSNADEFAAAPREERVWMVRFLTEGLVRTQDWKIYRRRQVFEILASVFQSSRHDPPLRKLILKFLVRATSLPTAARELLSRNGLLGWLAAQVPLDVAERRLLVQVVAQTAEVLPFEQVTGVADAVEALENAVGNEVSVIDSTTLFDLIRFIAARLSPSTTATTRSPLVALVLTRLSALLSSLAAASTSIDPHRFYATAMLLAFVRSEAGLEEGAQERDVWRVAVRKGLEVGDVELTREMLRTVCE</sequence>
<evidence type="ECO:0000259" key="2">
    <source>
        <dbReference type="Pfam" id="PF11707"/>
    </source>
</evidence>
<dbReference type="EMBL" id="SOZI01000022">
    <property type="protein sequence ID" value="TNY22652.1"/>
    <property type="molecule type" value="Genomic_DNA"/>
</dbReference>
<dbReference type="InterPro" id="IPR021714">
    <property type="entry name" value="URB1_N"/>
</dbReference>
<dbReference type="Proteomes" id="UP000311382">
    <property type="component" value="Unassembled WGS sequence"/>
</dbReference>
<dbReference type="PANTHER" id="PTHR13500">
    <property type="entry name" value="NUCLEOLAR PRERIBOSOMAL-ASSOCIATED PROTEIN 1"/>
    <property type="match status" value="1"/>
</dbReference>
<feature type="compositionally biased region" description="Basic and acidic residues" evidence="1">
    <location>
        <begin position="634"/>
        <end position="651"/>
    </location>
</feature>
<dbReference type="InterPro" id="IPR032436">
    <property type="entry name" value="URB1_C"/>
</dbReference>
<dbReference type="GO" id="GO:0005730">
    <property type="term" value="C:nucleolus"/>
    <property type="evidence" value="ECO:0007669"/>
    <property type="project" value="TreeGrafter"/>
</dbReference>
<feature type="region of interest" description="Disordered" evidence="1">
    <location>
        <begin position="531"/>
        <end position="568"/>
    </location>
</feature>
<keyword evidence="5" id="KW-1185">Reference proteome</keyword>
<dbReference type="PANTHER" id="PTHR13500:SF0">
    <property type="entry name" value="NUCLEOLAR PRE-RIBOSOMAL-ASSOCIATED PROTEIN 1"/>
    <property type="match status" value="1"/>
</dbReference>
<feature type="region of interest" description="Disordered" evidence="1">
    <location>
        <begin position="627"/>
        <end position="651"/>
    </location>
</feature>
<evidence type="ECO:0000313" key="4">
    <source>
        <dbReference type="EMBL" id="TNY22652.1"/>
    </source>
</evidence>
<dbReference type="GO" id="GO:0000463">
    <property type="term" value="P:maturation of LSU-rRNA from tricistronic rRNA transcript (SSU-rRNA, 5.8S rRNA, LSU-rRNA)"/>
    <property type="evidence" value="ECO:0007669"/>
    <property type="project" value="TreeGrafter"/>
</dbReference>
<dbReference type="InterPro" id="IPR039844">
    <property type="entry name" value="URB1"/>
</dbReference>
<dbReference type="Pfam" id="PF16201">
    <property type="entry name" value="NopRA1"/>
    <property type="match status" value="1"/>
</dbReference>
<accession>A0A5C5G2N4</accession>
<evidence type="ECO:0000313" key="5">
    <source>
        <dbReference type="Proteomes" id="UP000311382"/>
    </source>
</evidence>
<organism evidence="4 5">
    <name type="scientific">Rhodotorula diobovata</name>
    <dbReference type="NCBI Taxonomy" id="5288"/>
    <lineage>
        <taxon>Eukaryota</taxon>
        <taxon>Fungi</taxon>
        <taxon>Dikarya</taxon>
        <taxon>Basidiomycota</taxon>
        <taxon>Pucciniomycotina</taxon>
        <taxon>Microbotryomycetes</taxon>
        <taxon>Sporidiobolales</taxon>
        <taxon>Sporidiobolaceae</taxon>
        <taxon>Rhodotorula</taxon>
    </lineage>
</organism>
<reference evidence="4 5" key="1">
    <citation type="submission" date="2019-03" db="EMBL/GenBank/DDBJ databases">
        <title>Rhodosporidium diobovatum UCD-FST 08-225 genome sequencing, assembly, and annotation.</title>
        <authorList>
            <person name="Fakankun I.U."/>
            <person name="Fristensky B."/>
            <person name="Levin D.B."/>
        </authorList>
    </citation>
    <scope>NUCLEOTIDE SEQUENCE [LARGE SCALE GENOMIC DNA]</scope>
    <source>
        <strain evidence="4 5">UCD-FST 08-225</strain>
    </source>
</reference>